<dbReference type="InterPro" id="IPR038332">
    <property type="entry name" value="PPE_sf"/>
</dbReference>
<dbReference type="Pfam" id="PF00823">
    <property type="entry name" value="PPE"/>
    <property type="match status" value="1"/>
</dbReference>
<sequence>MNKRGARRVRKQRVRANRRLKNFGKINWRVYEHRQMWDMVMSAEVPLMATRTAQWQVLASAVDQATNEVQHIVRQLAESWRGPSAGAAADSVNRLTSWAADASERAYRVGNGLDTYTSALVEARARMPEPVHPTAERWFREGRDVSVLDGPQGAYMIDQLLDDHLPSKREQQRAHEEAVRVMTGFEDASRGVHDRLPEFEDAPAATRITPDHRSLPVLPPVPVPPPPVPPVSTRPPGPGVDDPSPSPFQPGPRPADTTAVASATGGPAGGAGFGPGFGPGGTAVGHGPGYGAGGYGTGSGGFGPGGFGPGGFGPGGPGGGAPGFGPGGSSGVIGAVPGGAAARGGVGPVAGAGGPQGFGMYPPTAPGGGREEDVEHRNRYDLGLDLLDDLPPAFPPVLGE</sequence>
<gene>
    <name evidence="4" type="ORF">CKY47_27415</name>
</gene>
<proteinExistence type="inferred from homology"/>
<feature type="compositionally biased region" description="Pro residues" evidence="2">
    <location>
        <begin position="217"/>
        <end position="253"/>
    </location>
</feature>
<dbReference type="EMBL" id="NSDM01000013">
    <property type="protein sequence ID" value="MDQ2587650.1"/>
    <property type="molecule type" value="Genomic_DNA"/>
</dbReference>
<evidence type="ECO:0000256" key="1">
    <source>
        <dbReference type="ARBA" id="ARBA00010652"/>
    </source>
</evidence>
<protein>
    <recommendedName>
        <fullName evidence="3">PPE domain-containing protein</fullName>
    </recommendedName>
</protein>
<comment type="similarity">
    <text evidence="1">Belongs to the mycobacterial PPE family.</text>
</comment>
<organism evidence="4 5">
    <name type="scientific">Saccharothrix yanglingensis</name>
    <dbReference type="NCBI Taxonomy" id="659496"/>
    <lineage>
        <taxon>Bacteria</taxon>
        <taxon>Bacillati</taxon>
        <taxon>Actinomycetota</taxon>
        <taxon>Actinomycetes</taxon>
        <taxon>Pseudonocardiales</taxon>
        <taxon>Pseudonocardiaceae</taxon>
        <taxon>Saccharothrix</taxon>
    </lineage>
</organism>
<dbReference type="InterPro" id="IPR000030">
    <property type="entry name" value="PPE_dom"/>
</dbReference>
<reference evidence="4 5" key="1">
    <citation type="submission" date="2017-06" db="EMBL/GenBank/DDBJ databases">
        <title>Cultured bacterium strain Saccharothrix yanglingensis Hhs.015.</title>
        <authorList>
            <person name="Xia Y."/>
        </authorList>
    </citation>
    <scope>NUCLEOTIDE SEQUENCE [LARGE SCALE GENOMIC DNA]</scope>
    <source>
        <strain evidence="4 5">Hhs.015</strain>
    </source>
</reference>
<feature type="region of interest" description="Disordered" evidence="2">
    <location>
        <begin position="192"/>
        <end position="274"/>
    </location>
</feature>
<name>A0ABU0X699_9PSEU</name>
<feature type="compositionally biased region" description="Basic and acidic residues" evidence="2">
    <location>
        <begin position="369"/>
        <end position="379"/>
    </location>
</feature>
<comment type="caution">
    <text evidence="4">The sequence shown here is derived from an EMBL/GenBank/DDBJ whole genome shotgun (WGS) entry which is preliminary data.</text>
</comment>
<evidence type="ECO:0000313" key="4">
    <source>
        <dbReference type="EMBL" id="MDQ2587650.1"/>
    </source>
</evidence>
<dbReference type="Proteomes" id="UP001225605">
    <property type="component" value="Unassembled WGS sequence"/>
</dbReference>
<dbReference type="SUPFAM" id="SSF140459">
    <property type="entry name" value="PE/PPE dimer-like"/>
    <property type="match status" value="1"/>
</dbReference>
<feature type="region of interest" description="Disordered" evidence="2">
    <location>
        <begin position="353"/>
        <end position="379"/>
    </location>
</feature>
<dbReference type="RefSeq" id="WP_306749255.1">
    <property type="nucleotide sequence ID" value="NZ_NSDM01000013.1"/>
</dbReference>
<accession>A0ABU0X699</accession>
<keyword evidence="5" id="KW-1185">Reference proteome</keyword>
<feature type="region of interest" description="Disordered" evidence="2">
    <location>
        <begin position="306"/>
        <end position="326"/>
    </location>
</feature>
<evidence type="ECO:0000259" key="3">
    <source>
        <dbReference type="Pfam" id="PF00823"/>
    </source>
</evidence>
<feature type="domain" description="PPE" evidence="3">
    <location>
        <begin position="47"/>
        <end position="135"/>
    </location>
</feature>
<evidence type="ECO:0000256" key="2">
    <source>
        <dbReference type="SAM" id="MobiDB-lite"/>
    </source>
</evidence>
<evidence type="ECO:0000313" key="5">
    <source>
        <dbReference type="Proteomes" id="UP001225605"/>
    </source>
</evidence>
<dbReference type="Gene3D" id="1.20.1260.20">
    <property type="entry name" value="PPE superfamily"/>
    <property type="match status" value="1"/>
</dbReference>